<gene>
    <name evidence="1" type="ORF">N337_03182</name>
</gene>
<dbReference type="PANTHER" id="PTHR33047">
    <property type="entry name" value="PROTEIN TAR1"/>
    <property type="match status" value="1"/>
</dbReference>
<dbReference type="OrthoDB" id="9281536at2759"/>
<keyword evidence="2" id="KW-1185">Reference proteome</keyword>
<accession>A0A091TYS9</accession>
<protein>
    <submittedName>
        <fullName evidence="1">Uncharacterized protein</fullName>
    </submittedName>
</protein>
<dbReference type="EMBL" id="KK408408">
    <property type="protein sequence ID" value="KFQ83396.1"/>
    <property type="molecule type" value="Genomic_DNA"/>
</dbReference>
<sequence length="43" mass="4615">MIGRADIEGSKSSVAMNAWLPQDSYPCGTFLTPPPQNPKSHKG</sequence>
<dbReference type="PANTHER" id="PTHR33047:SF8">
    <property type="entry name" value="REGULATOR OF RDNA TRANSCRIPTION PROTEIN 15"/>
    <property type="match status" value="1"/>
</dbReference>
<dbReference type="Proteomes" id="UP000053700">
    <property type="component" value="Unassembled WGS sequence"/>
</dbReference>
<dbReference type="AlphaFoldDB" id="A0A091TYS9"/>
<organism evidence="1 2">
    <name type="scientific">Phoenicopterus ruber ruber</name>
    <dbReference type="NCBI Taxonomy" id="9218"/>
    <lineage>
        <taxon>Eukaryota</taxon>
        <taxon>Metazoa</taxon>
        <taxon>Chordata</taxon>
        <taxon>Craniata</taxon>
        <taxon>Vertebrata</taxon>
        <taxon>Euteleostomi</taxon>
        <taxon>Archelosauria</taxon>
        <taxon>Archosauria</taxon>
        <taxon>Dinosauria</taxon>
        <taxon>Saurischia</taxon>
        <taxon>Theropoda</taxon>
        <taxon>Coelurosauria</taxon>
        <taxon>Aves</taxon>
        <taxon>Neognathae</taxon>
        <taxon>Neoaves</taxon>
        <taxon>Mirandornithes</taxon>
        <taxon>Phoenicopteriformes</taxon>
        <taxon>Phoenicopteridae</taxon>
        <taxon>Phoenicopterus</taxon>
    </lineage>
</organism>
<reference evidence="1 2" key="1">
    <citation type="submission" date="2014-04" db="EMBL/GenBank/DDBJ databases">
        <title>Genome evolution of avian class.</title>
        <authorList>
            <person name="Zhang G."/>
            <person name="Li C."/>
        </authorList>
    </citation>
    <scope>NUCLEOTIDE SEQUENCE [LARGE SCALE GENOMIC DNA]</scope>
    <source>
        <strain evidence="1">BGI_N337</strain>
    </source>
</reference>
<dbReference type="InterPro" id="IPR052997">
    <property type="entry name" value="RRT15-like"/>
</dbReference>
<evidence type="ECO:0000313" key="1">
    <source>
        <dbReference type="EMBL" id="KFQ83396.1"/>
    </source>
</evidence>
<feature type="non-terminal residue" evidence="1">
    <location>
        <position position="43"/>
    </location>
</feature>
<evidence type="ECO:0000313" key="2">
    <source>
        <dbReference type="Proteomes" id="UP000053700"/>
    </source>
</evidence>
<proteinExistence type="predicted"/>
<name>A0A091TYS9_PHORB</name>